<accession>A0A4S3TLI5</accession>
<dbReference type="RefSeq" id="WP_141464553.1">
    <property type="nucleotide sequence ID" value="NZ_RBZW01000022.1"/>
</dbReference>
<sequence length="141" mass="15006">MFHEQRLSAPDSPEQLQAEYAADLAAIVDGRGPDAVADATDLDPETAAAVGKERVGGLSLEAAAQIQALEDGAPDAETIVTMACEHLLLGMTTAVMDVDAVESELEIELDAKEIQQKIERRAPMSFEEFVHVQYAIADGAP</sequence>
<protein>
    <submittedName>
        <fullName evidence="1">Uncharacterized protein</fullName>
    </submittedName>
</protein>
<dbReference type="AlphaFoldDB" id="A0A4S3TLI5"/>
<dbReference type="OrthoDB" id="306692at2157"/>
<organism evidence="1 2">
    <name type="scientific">Salinadaptatus halalkaliphilus</name>
    <dbReference type="NCBI Taxonomy" id="2419781"/>
    <lineage>
        <taxon>Archaea</taxon>
        <taxon>Methanobacteriati</taxon>
        <taxon>Methanobacteriota</taxon>
        <taxon>Stenosarchaea group</taxon>
        <taxon>Halobacteria</taxon>
        <taxon>Halobacteriales</taxon>
        <taxon>Natrialbaceae</taxon>
        <taxon>Salinadaptatus</taxon>
    </lineage>
</organism>
<evidence type="ECO:0000313" key="1">
    <source>
        <dbReference type="EMBL" id="THE65029.1"/>
    </source>
</evidence>
<dbReference type="EMBL" id="RBZW01000022">
    <property type="protein sequence ID" value="THE65029.1"/>
    <property type="molecule type" value="Genomic_DNA"/>
</dbReference>
<gene>
    <name evidence="1" type="ORF">D8Y22_09955</name>
</gene>
<dbReference type="Proteomes" id="UP000318864">
    <property type="component" value="Unassembled WGS sequence"/>
</dbReference>
<dbReference type="InterPro" id="IPR043809">
    <property type="entry name" value="DUF5791"/>
</dbReference>
<keyword evidence="2" id="KW-1185">Reference proteome</keyword>
<reference evidence="1 2" key="1">
    <citation type="submission" date="2018-10" db="EMBL/GenBank/DDBJ databases">
        <title>Natronolimnobius sp. XQ-INN 246 isolated from Inner Mongolia Autonomous Region of China.</title>
        <authorList>
            <person name="Xue Q."/>
        </authorList>
    </citation>
    <scope>NUCLEOTIDE SEQUENCE [LARGE SCALE GENOMIC DNA]</scope>
    <source>
        <strain evidence="1 2">XQ-INN 246</strain>
    </source>
</reference>
<comment type="caution">
    <text evidence="1">The sequence shown here is derived from an EMBL/GenBank/DDBJ whole genome shotgun (WGS) entry which is preliminary data.</text>
</comment>
<proteinExistence type="predicted"/>
<name>A0A4S3TLI5_9EURY</name>
<dbReference type="Pfam" id="PF19104">
    <property type="entry name" value="DUF5791"/>
    <property type="match status" value="1"/>
</dbReference>
<evidence type="ECO:0000313" key="2">
    <source>
        <dbReference type="Proteomes" id="UP000318864"/>
    </source>
</evidence>